<dbReference type="Proteomes" id="UP001346149">
    <property type="component" value="Unassembled WGS sequence"/>
</dbReference>
<reference evidence="2 3" key="1">
    <citation type="journal article" date="2023" name="Hortic Res">
        <title>Pangenome of water caltrop reveals structural variations and asymmetric subgenome divergence after allopolyploidization.</title>
        <authorList>
            <person name="Zhang X."/>
            <person name="Chen Y."/>
            <person name="Wang L."/>
            <person name="Yuan Y."/>
            <person name="Fang M."/>
            <person name="Shi L."/>
            <person name="Lu R."/>
            <person name="Comes H.P."/>
            <person name="Ma Y."/>
            <person name="Chen Y."/>
            <person name="Huang G."/>
            <person name="Zhou Y."/>
            <person name="Zheng Z."/>
            <person name="Qiu Y."/>
        </authorList>
    </citation>
    <scope>NUCLEOTIDE SEQUENCE [LARGE SCALE GENOMIC DNA]</scope>
    <source>
        <strain evidence="2">F231</strain>
    </source>
</reference>
<dbReference type="AlphaFoldDB" id="A0AAN7R5C9"/>
<keyword evidence="3" id="KW-1185">Reference proteome</keyword>
<name>A0AAN7R5C9_TRANT</name>
<dbReference type="EMBL" id="JAXQNO010000010">
    <property type="protein sequence ID" value="KAK4790457.1"/>
    <property type="molecule type" value="Genomic_DNA"/>
</dbReference>
<feature type="region of interest" description="Disordered" evidence="1">
    <location>
        <begin position="76"/>
        <end position="106"/>
    </location>
</feature>
<feature type="compositionally biased region" description="Basic and acidic residues" evidence="1">
    <location>
        <begin position="29"/>
        <end position="39"/>
    </location>
</feature>
<protein>
    <submittedName>
        <fullName evidence="2">Uncharacterized protein</fullName>
    </submittedName>
</protein>
<sequence length="106" mass="12179">MEAQLGLKPLGEEKKPGYRSKFSMPRNSRKGERNRERELSSATHQGGLVWFSLLNAQDLCLCRRHLSFPFRSLLGEEEGGGRPDSWQQFVSPGSKMPRRKEPDFIM</sequence>
<feature type="region of interest" description="Disordered" evidence="1">
    <location>
        <begin position="1"/>
        <end position="40"/>
    </location>
</feature>
<gene>
    <name evidence="2" type="ORF">SAY86_017761</name>
</gene>
<organism evidence="2 3">
    <name type="scientific">Trapa natans</name>
    <name type="common">Water chestnut</name>
    <dbReference type="NCBI Taxonomy" id="22666"/>
    <lineage>
        <taxon>Eukaryota</taxon>
        <taxon>Viridiplantae</taxon>
        <taxon>Streptophyta</taxon>
        <taxon>Embryophyta</taxon>
        <taxon>Tracheophyta</taxon>
        <taxon>Spermatophyta</taxon>
        <taxon>Magnoliopsida</taxon>
        <taxon>eudicotyledons</taxon>
        <taxon>Gunneridae</taxon>
        <taxon>Pentapetalae</taxon>
        <taxon>rosids</taxon>
        <taxon>malvids</taxon>
        <taxon>Myrtales</taxon>
        <taxon>Lythraceae</taxon>
        <taxon>Trapa</taxon>
    </lineage>
</organism>
<accession>A0AAN7R5C9</accession>
<comment type="caution">
    <text evidence="2">The sequence shown here is derived from an EMBL/GenBank/DDBJ whole genome shotgun (WGS) entry which is preliminary data.</text>
</comment>
<evidence type="ECO:0000256" key="1">
    <source>
        <dbReference type="SAM" id="MobiDB-lite"/>
    </source>
</evidence>
<proteinExistence type="predicted"/>
<evidence type="ECO:0000313" key="2">
    <source>
        <dbReference type="EMBL" id="KAK4790457.1"/>
    </source>
</evidence>
<evidence type="ECO:0000313" key="3">
    <source>
        <dbReference type="Proteomes" id="UP001346149"/>
    </source>
</evidence>